<gene>
    <name evidence="2" type="ORF">EBN88_02850</name>
</gene>
<name>A0A3M2M9P2_9ACTN</name>
<reference evidence="2 3" key="1">
    <citation type="submission" date="2018-10" db="EMBL/GenBank/DDBJ databases">
        <title>Isolation, diversity and antifungal activity of actinobacteria from wheat.</title>
        <authorList>
            <person name="Han C."/>
        </authorList>
    </citation>
    <scope>NUCLEOTIDE SEQUENCE [LARGE SCALE GENOMIC DNA]</scope>
    <source>
        <strain evidence="2 3">NEAU-YY642</strain>
    </source>
</reference>
<protein>
    <submittedName>
        <fullName evidence="2">Acyl-CoA carboxylase subunit epsilon</fullName>
    </submittedName>
</protein>
<accession>A0A3M2M9P2</accession>
<organism evidence="2 3">
    <name type="scientific">Streptomyces triticirhizae</name>
    <dbReference type="NCBI Taxonomy" id="2483353"/>
    <lineage>
        <taxon>Bacteria</taxon>
        <taxon>Bacillati</taxon>
        <taxon>Actinomycetota</taxon>
        <taxon>Actinomycetes</taxon>
        <taxon>Kitasatosporales</taxon>
        <taxon>Streptomycetaceae</taxon>
        <taxon>Streptomyces</taxon>
    </lineage>
</organism>
<evidence type="ECO:0000256" key="1">
    <source>
        <dbReference type="SAM" id="MobiDB-lite"/>
    </source>
</evidence>
<dbReference type="Proteomes" id="UP000278673">
    <property type="component" value="Unassembled WGS sequence"/>
</dbReference>
<comment type="caution">
    <text evidence="2">The sequence shown here is derived from an EMBL/GenBank/DDBJ whole genome shotgun (WGS) entry which is preliminary data.</text>
</comment>
<proteinExistence type="predicted"/>
<dbReference type="AlphaFoldDB" id="A0A3M2M9P2"/>
<evidence type="ECO:0000313" key="2">
    <source>
        <dbReference type="EMBL" id="RMI45603.1"/>
    </source>
</evidence>
<sequence>AAPEPARANAWTAPKPPRPLPAPGPHAWRTSYWPG</sequence>
<dbReference type="EMBL" id="RFFJ01000007">
    <property type="protein sequence ID" value="RMI45603.1"/>
    <property type="molecule type" value="Genomic_DNA"/>
</dbReference>
<feature type="region of interest" description="Disordered" evidence="1">
    <location>
        <begin position="1"/>
        <end position="35"/>
    </location>
</feature>
<feature type="non-terminal residue" evidence="2">
    <location>
        <position position="1"/>
    </location>
</feature>
<keyword evidence="3" id="KW-1185">Reference proteome</keyword>
<feature type="compositionally biased region" description="Pro residues" evidence="1">
    <location>
        <begin position="14"/>
        <end position="24"/>
    </location>
</feature>
<evidence type="ECO:0000313" key="3">
    <source>
        <dbReference type="Proteomes" id="UP000278673"/>
    </source>
</evidence>